<feature type="chain" id="PRO_5047309021" evidence="1">
    <location>
        <begin position="23"/>
        <end position="218"/>
    </location>
</feature>
<sequence>MRKPHFMIALAGILAISSPVHAGGFIGDIVKGATGGAVDLDNGEVCAVNQCINSKGETRTKSVDEVLDDNLGRVPGYQLLSEADKQNIRTAAKVGAVIAVATSDPVTGGLVISIISGDQKEEVPVPTYKPNPPATQVSYKLSADCIVKRGENNFTVAFKEDNQDAAKVKVGDTISVVSTSCPSFEGSVTSVEMKATSELTAVPSGRGFKWMLLGELNS</sequence>
<proteinExistence type="predicted"/>
<reference evidence="2 3" key="1">
    <citation type="submission" date="2017-09" db="EMBL/GenBank/DDBJ databases">
        <title>Comparative genomics of rhizobia isolated from Phaseolus vulgaris in China.</title>
        <authorList>
            <person name="Tong W."/>
        </authorList>
    </citation>
    <scope>NUCLEOTIDE SEQUENCE [LARGE SCALE GENOMIC DNA]</scope>
    <source>
        <strain evidence="2 3">FH14</strain>
    </source>
</reference>
<organism evidence="2 3">
    <name type="scientific">Rhizobium hidalgonense</name>
    <dbReference type="NCBI Taxonomy" id="1538159"/>
    <lineage>
        <taxon>Bacteria</taxon>
        <taxon>Pseudomonadati</taxon>
        <taxon>Pseudomonadota</taxon>
        <taxon>Alphaproteobacteria</taxon>
        <taxon>Hyphomicrobiales</taxon>
        <taxon>Rhizobiaceae</taxon>
        <taxon>Rhizobium/Agrobacterium group</taxon>
        <taxon>Rhizobium</taxon>
    </lineage>
</organism>
<dbReference type="Proteomes" id="UP000219914">
    <property type="component" value="Unassembled WGS sequence"/>
</dbReference>
<dbReference type="RefSeq" id="WP_097537114.1">
    <property type="nucleotide sequence ID" value="NZ_LODW01000061.1"/>
</dbReference>
<name>A0ABX4JM68_9HYPH</name>
<evidence type="ECO:0000256" key="1">
    <source>
        <dbReference type="SAM" id="SignalP"/>
    </source>
</evidence>
<dbReference type="EMBL" id="NWSY01000031">
    <property type="protein sequence ID" value="PDT20051.1"/>
    <property type="molecule type" value="Genomic_DNA"/>
</dbReference>
<evidence type="ECO:0000313" key="3">
    <source>
        <dbReference type="Proteomes" id="UP000219914"/>
    </source>
</evidence>
<feature type="signal peptide" evidence="1">
    <location>
        <begin position="1"/>
        <end position="22"/>
    </location>
</feature>
<gene>
    <name evidence="2" type="ORF">CO674_29830</name>
</gene>
<keyword evidence="1" id="KW-0732">Signal</keyword>
<keyword evidence="3" id="KW-1185">Reference proteome</keyword>
<evidence type="ECO:0000313" key="2">
    <source>
        <dbReference type="EMBL" id="PDT20051.1"/>
    </source>
</evidence>
<accession>A0ABX4JM68</accession>
<protein>
    <submittedName>
        <fullName evidence="2">Uncharacterized protein</fullName>
    </submittedName>
</protein>
<comment type="caution">
    <text evidence="2">The sequence shown here is derived from an EMBL/GenBank/DDBJ whole genome shotgun (WGS) entry which is preliminary data.</text>
</comment>